<evidence type="ECO:0000256" key="7">
    <source>
        <dbReference type="ARBA" id="ARBA00023065"/>
    </source>
</evidence>
<keyword evidence="7 11" id="KW-0406">Ion transport</keyword>
<evidence type="ECO:0000256" key="12">
    <source>
        <dbReference type="SAM" id="MobiDB-lite"/>
    </source>
</evidence>
<dbReference type="OrthoDB" id="5874059at2759"/>
<comment type="subcellular location">
    <subcellularLocation>
        <location evidence="1">Membrane</location>
        <topology evidence="1">Multi-pass membrane protein</topology>
    </subcellularLocation>
</comment>
<feature type="region of interest" description="Disordered" evidence="12">
    <location>
        <begin position="140"/>
        <end position="162"/>
    </location>
</feature>
<accession>A0A0R3SXZ0</accession>
<feature type="compositionally biased region" description="Basic and acidic residues" evidence="12">
    <location>
        <begin position="142"/>
        <end position="155"/>
    </location>
</feature>
<evidence type="ECO:0000256" key="1">
    <source>
        <dbReference type="ARBA" id="ARBA00004141"/>
    </source>
</evidence>
<keyword evidence="10 11" id="KW-0407">Ion channel</keyword>
<dbReference type="GO" id="GO:0005886">
    <property type="term" value="C:plasma membrane"/>
    <property type="evidence" value="ECO:0007669"/>
    <property type="project" value="TreeGrafter"/>
</dbReference>
<evidence type="ECO:0000313" key="13">
    <source>
        <dbReference type="EMBL" id="VDL63680.1"/>
    </source>
</evidence>
<keyword evidence="9 11" id="KW-0739">Sodium transport</keyword>
<dbReference type="WBParaSite" id="HDID_0001063501-mRNA-1">
    <property type="protein sequence ID" value="HDID_0001063501-mRNA-1"/>
    <property type="gene ID" value="HDID_0001063501"/>
</dbReference>
<evidence type="ECO:0000256" key="4">
    <source>
        <dbReference type="ARBA" id="ARBA00022692"/>
    </source>
</evidence>
<gene>
    <name evidence="13" type="ORF">HDID_LOCUS10633</name>
</gene>
<evidence type="ECO:0000256" key="2">
    <source>
        <dbReference type="ARBA" id="ARBA00022448"/>
    </source>
</evidence>
<evidence type="ECO:0000313" key="15">
    <source>
        <dbReference type="WBParaSite" id="HDID_0001063501-mRNA-1"/>
    </source>
</evidence>
<dbReference type="Proteomes" id="UP000274504">
    <property type="component" value="Unassembled WGS sequence"/>
</dbReference>
<organism evidence="15">
    <name type="scientific">Hymenolepis diminuta</name>
    <name type="common">Rat tapeworm</name>
    <dbReference type="NCBI Taxonomy" id="6216"/>
    <lineage>
        <taxon>Eukaryota</taxon>
        <taxon>Metazoa</taxon>
        <taxon>Spiralia</taxon>
        <taxon>Lophotrochozoa</taxon>
        <taxon>Platyhelminthes</taxon>
        <taxon>Cestoda</taxon>
        <taxon>Eucestoda</taxon>
        <taxon>Cyclophyllidea</taxon>
        <taxon>Hymenolepididae</taxon>
        <taxon>Hymenolepis</taxon>
    </lineage>
</organism>
<evidence type="ECO:0000256" key="11">
    <source>
        <dbReference type="RuleBase" id="RU000679"/>
    </source>
</evidence>
<dbReference type="InterPro" id="IPR001873">
    <property type="entry name" value="ENaC"/>
</dbReference>
<evidence type="ECO:0000256" key="6">
    <source>
        <dbReference type="ARBA" id="ARBA00023053"/>
    </source>
</evidence>
<keyword evidence="2 11" id="KW-0813">Transport</keyword>
<evidence type="ECO:0000256" key="3">
    <source>
        <dbReference type="ARBA" id="ARBA00022461"/>
    </source>
</evidence>
<keyword evidence="4 11" id="KW-0812">Transmembrane</keyword>
<dbReference type="AlphaFoldDB" id="A0A0R3SXZ0"/>
<sequence>MCTTFELTTGRLDLRWSQVEIIIQQDLITGAIATATTNSAKPLGATFSLITHERGEIPFSAYDRTITTPVPPQTEIAVYFSKYVTKRANTARSPCHDGADAAWLAETLEESENGTFLDFIDRRRLFIKKKPAWPTDNVPYLPDHEATDMRTDDQRQPASQKNAKSISLFNTEFLYSREACGWKVCCMKMALECECTCSMDWLLSTGTDKCPNDVCERVYCSDSPVYYGQCPMPCVISKFIKQNSLTIGPPDSNLLANTSNFKLFRSENVQVAAEEEIYSLAKLFSEIGGLCSLFIGFSCIFIFEFLEAMLMIKRGDKAEEHKRKEKAIIEDRMPDYCCAEEAKEVGKGIDVESSPNLTLGNHHQDKMQPIHSSSPSSEASVTLPVILRSGLITNNQGNGVEKLTPAEISSMREDTYLLADSQG</sequence>
<keyword evidence="3 11" id="KW-0894">Sodium channel</keyword>
<protein>
    <submittedName>
        <fullName evidence="15">CBAH domain-containing protein</fullName>
    </submittedName>
</protein>
<evidence type="ECO:0000256" key="5">
    <source>
        <dbReference type="ARBA" id="ARBA00022989"/>
    </source>
</evidence>
<name>A0A0R3SXZ0_HYMDI</name>
<proteinExistence type="inferred from homology"/>
<dbReference type="PANTHER" id="PTHR11690">
    <property type="entry name" value="AMILORIDE-SENSITIVE SODIUM CHANNEL-RELATED"/>
    <property type="match status" value="1"/>
</dbReference>
<reference evidence="15" key="1">
    <citation type="submission" date="2017-02" db="UniProtKB">
        <authorList>
            <consortium name="WormBaseParasite"/>
        </authorList>
    </citation>
    <scope>IDENTIFICATION</scope>
</reference>
<dbReference type="PANTHER" id="PTHR11690:SF248">
    <property type="entry name" value="PICKPOCKET 17, ISOFORM A"/>
    <property type="match status" value="1"/>
</dbReference>
<keyword evidence="6" id="KW-0915">Sodium</keyword>
<comment type="similarity">
    <text evidence="11">Belongs to the amiloride-sensitive sodium channel (TC 1.A.6) family.</text>
</comment>
<keyword evidence="5" id="KW-1133">Transmembrane helix</keyword>
<evidence type="ECO:0000256" key="8">
    <source>
        <dbReference type="ARBA" id="ARBA00023136"/>
    </source>
</evidence>
<evidence type="ECO:0000256" key="10">
    <source>
        <dbReference type="ARBA" id="ARBA00023303"/>
    </source>
</evidence>
<dbReference type="Pfam" id="PF00858">
    <property type="entry name" value="ASC"/>
    <property type="match status" value="1"/>
</dbReference>
<evidence type="ECO:0000313" key="14">
    <source>
        <dbReference type="Proteomes" id="UP000274504"/>
    </source>
</evidence>
<dbReference type="EMBL" id="UYSG01011807">
    <property type="protein sequence ID" value="VDL63680.1"/>
    <property type="molecule type" value="Genomic_DNA"/>
</dbReference>
<dbReference type="Gene3D" id="1.10.287.770">
    <property type="entry name" value="YojJ-like"/>
    <property type="match status" value="1"/>
</dbReference>
<reference evidence="13 14" key="2">
    <citation type="submission" date="2018-11" db="EMBL/GenBank/DDBJ databases">
        <authorList>
            <consortium name="Pathogen Informatics"/>
        </authorList>
    </citation>
    <scope>NUCLEOTIDE SEQUENCE [LARGE SCALE GENOMIC DNA]</scope>
</reference>
<dbReference type="GO" id="GO:0015280">
    <property type="term" value="F:ligand-gated sodium channel activity"/>
    <property type="evidence" value="ECO:0007669"/>
    <property type="project" value="TreeGrafter"/>
</dbReference>
<evidence type="ECO:0000256" key="9">
    <source>
        <dbReference type="ARBA" id="ARBA00023201"/>
    </source>
</evidence>
<keyword evidence="8" id="KW-0472">Membrane</keyword>